<evidence type="ECO:0000313" key="10">
    <source>
        <dbReference type="EMBL" id="KAG6014366.1"/>
    </source>
</evidence>
<evidence type="ECO:0000256" key="3">
    <source>
        <dbReference type="ARBA" id="ARBA00022786"/>
    </source>
</evidence>
<protein>
    <recommendedName>
        <fullName evidence="7">Ubiquitin carboxyl-terminal hydrolase</fullName>
        <ecNumber evidence="7">3.4.19.12</ecNumber>
    </recommendedName>
</protein>
<evidence type="ECO:0000256" key="2">
    <source>
        <dbReference type="ARBA" id="ARBA00022670"/>
    </source>
</evidence>
<keyword evidence="11" id="KW-1185">Reference proteome</keyword>
<dbReference type="PRINTS" id="PR00707">
    <property type="entry name" value="UBCTHYDRLASE"/>
</dbReference>
<accession>A0A9P7NDK4</accession>
<keyword evidence="5 6" id="KW-0788">Thiol protease</keyword>
<comment type="caution">
    <text evidence="10">The sequence shown here is derived from an EMBL/GenBank/DDBJ whole genome shotgun (WGS) entry which is preliminary data.</text>
</comment>
<comment type="similarity">
    <text evidence="6 7">Belongs to the peptidase C12 family.</text>
</comment>
<dbReference type="Pfam" id="PF01088">
    <property type="entry name" value="Peptidase_C12"/>
    <property type="match status" value="1"/>
</dbReference>
<dbReference type="PANTHER" id="PTHR10589:SF29">
    <property type="entry name" value="UBIQUITIN CARBOXYL-TERMINAL HYDROLASE"/>
    <property type="match status" value="1"/>
</dbReference>
<evidence type="ECO:0000256" key="5">
    <source>
        <dbReference type="ARBA" id="ARBA00022807"/>
    </source>
</evidence>
<feature type="region of interest" description="Disordered" evidence="8">
    <location>
        <begin position="89"/>
        <end position="116"/>
    </location>
</feature>
<keyword evidence="4 6" id="KW-0378">Hydrolase</keyword>
<reference evidence="10" key="1">
    <citation type="journal article" date="2020" name="bioRxiv">
        <title>Whole genome comparisons of ergot fungi reveals the divergence and evolution of species within the genus Claviceps are the result of varying mechanisms driving genome evolution and host range expansion.</title>
        <authorList>
            <person name="Wyka S.A."/>
            <person name="Mondo S.J."/>
            <person name="Liu M."/>
            <person name="Dettman J."/>
            <person name="Nalam V."/>
            <person name="Broders K.D."/>
        </authorList>
    </citation>
    <scope>NUCLEOTIDE SEQUENCE</scope>
    <source>
        <strain evidence="10">CCC 602</strain>
    </source>
</reference>
<evidence type="ECO:0000313" key="11">
    <source>
        <dbReference type="Proteomes" id="UP000748025"/>
    </source>
</evidence>
<evidence type="ECO:0000259" key="9">
    <source>
        <dbReference type="PROSITE" id="PS52048"/>
    </source>
</evidence>
<organism evidence="10 11">
    <name type="scientific">Claviceps pusilla</name>
    <dbReference type="NCBI Taxonomy" id="123648"/>
    <lineage>
        <taxon>Eukaryota</taxon>
        <taxon>Fungi</taxon>
        <taxon>Dikarya</taxon>
        <taxon>Ascomycota</taxon>
        <taxon>Pezizomycotina</taxon>
        <taxon>Sordariomycetes</taxon>
        <taxon>Hypocreomycetidae</taxon>
        <taxon>Hypocreales</taxon>
        <taxon>Clavicipitaceae</taxon>
        <taxon>Claviceps</taxon>
    </lineage>
</organism>
<dbReference type="InterPro" id="IPR038765">
    <property type="entry name" value="Papain-like_cys_pep_sf"/>
</dbReference>
<dbReference type="PROSITE" id="PS52048">
    <property type="entry name" value="UCH_DOMAIN"/>
    <property type="match status" value="1"/>
</dbReference>
<dbReference type="GO" id="GO:0005737">
    <property type="term" value="C:cytoplasm"/>
    <property type="evidence" value="ECO:0007669"/>
    <property type="project" value="TreeGrafter"/>
</dbReference>
<evidence type="ECO:0000256" key="6">
    <source>
        <dbReference type="PROSITE-ProRule" id="PRU01393"/>
    </source>
</evidence>
<evidence type="ECO:0000256" key="1">
    <source>
        <dbReference type="ARBA" id="ARBA00000707"/>
    </source>
</evidence>
<sequence length="572" mass="65258">MAPSLDNFFACWREQDALEIEGLPIDKADNRTDNTHDVRQGQEWQERESGGTCLHLHLHFASARTSSEHSAHHHQQAATLIHTLAQLTRRSRKRSDMEKLRRNPKRKVTEAAQNDPDSEADDLLWKACSSLTVQDIEDWQGWVELESEPAFFNTILRDLGVKHVKVQELFTMDQDSLDAVSKPVFGLVFLFQYNPAYEGEEQIHDSTTQIWFANQARLFIAKPLTTNNACATIALLNIIMNSPDVELGQQLADFKEATKDLDTSLRGHRISCNKFIRSIHNSFTRRMDHLNADLCLENDYNDDRSKAKKRKAASKARQRSGKKRRASLEYGYHFIAYVPFDGHVWELDGLRSKPHEIGTENDSRSKGMSEHGTDRGRVIQLFDTRALIIGPTKGNDWTTVAKPQIEARMLQYEGSQLSFNLLAVCRNSSSHLSKVIATMVAALHAIDSRMKDNTLFANITSADEPLLRMDNDAQLAEFHLCKEDIDNARLPARIETALFCPEGQIDEAYDMYQSYRDQLKSAMNDFRAELCSTDEEDRRVKNRKRDYSGALHCWAKKLAEKGILQDIIEMSS</sequence>
<evidence type="ECO:0000256" key="8">
    <source>
        <dbReference type="SAM" id="MobiDB-lite"/>
    </source>
</evidence>
<dbReference type="GO" id="GO:0004843">
    <property type="term" value="F:cysteine-type deubiquitinase activity"/>
    <property type="evidence" value="ECO:0007669"/>
    <property type="project" value="UniProtKB-UniRule"/>
</dbReference>
<keyword evidence="3 6" id="KW-0833">Ubl conjugation pathway</keyword>
<dbReference type="InterPro" id="IPR036959">
    <property type="entry name" value="Peptidase_C12_UCH_sf"/>
</dbReference>
<dbReference type="SUPFAM" id="SSF54001">
    <property type="entry name" value="Cysteine proteinases"/>
    <property type="match status" value="1"/>
</dbReference>
<keyword evidence="2 6" id="KW-0645">Protease</keyword>
<dbReference type="PANTHER" id="PTHR10589">
    <property type="entry name" value="UBIQUITIN CARBOXYL-TERMINAL HYDROLASE"/>
    <property type="match status" value="1"/>
</dbReference>
<dbReference type="Proteomes" id="UP000748025">
    <property type="component" value="Unassembled WGS sequence"/>
</dbReference>
<dbReference type="GO" id="GO:0016579">
    <property type="term" value="P:protein deubiquitination"/>
    <property type="evidence" value="ECO:0007669"/>
    <property type="project" value="TreeGrafter"/>
</dbReference>
<dbReference type="Gene3D" id="3.40.532.10">
    <property type="entry name" value="Peptidase C12, ubiquitin carboxyl-terminal hydrolase"/>
    <property type="match status" value="1"/>
</dbReference>
<feature type="domain" description="UCH catalytic" evidence="9">
    <location>
        <begin position="141"/>
        <end position="426"/>
    </location>
</feature>
<gene>
    <name evidence="10" type="ORF">E4U43_006608</name>
</gene>
<dbReference type="AlphaFoldDB" id="A0A9P7NDK4"/>
<dbReference type="GO" id="GO:0006511">
    <property type="term" value="P:ubiquitin-dependent protein catabolic process"/>
    <property type="evidence" value="ECO:0007669"/>
    <property type="project" value="UniProtKB-UniRule"/>
</dbReference>
<dbReference type="EMBL" id="SRPW01000461">
    <property type="protein sequence ID" value="KAG6014366.1"/>
    <property type="molecule type" value="Genomic_DNA"/>
</dbReference>
<name>A0A9P7NDK4_9HYPO</name>
<comment type="catalytic activity">
    <reaction evidence="1 6 7">
        <text>Thiol-dependent hydrolysis of ester, thioester, amide, peptide and isopeptide bonds formed by the C-terminal Gly of ubiquitin (a 76-residue protein attached to proteins as an intracellular targeting signal).</text>
        <dbReference type="EC" id="3.4.19.12"/>
    </reaction>
</comment>
<dbReference type="OrthoDB" id="1924260at2759"/>
<dbReference type="EC" id="3.4.19.12" evidence="7"/>
<evidence type="ECO:0000256" key="7">
    <source>
        <dbReference type="RuleBase" id="RU361215"/>
    </source>
</evidence>
<dbReference type="InterPro" id="IPR001578">
    <property type="entry name" value="Peptidase_C12_UCH"/>
</dbReference>
<feature type="active site" description="Proton donor" evidence="6">
    <location>
        <position position="333"/>
    </location>
</feature>
<feature type="site" description="Important for enzyme activity" evidence="6">
    <location>
        <position position="348"/>
    </location>
</feature>
<feature type="active site" description="Nucleophile" evidence="6">
    <location>
        <position position="230"/>
    </location>
</feature>
<proteinExistence type="inferred from homology"/>
<evidence type="ECO:0000256" key="4">
    <source>
        <dbReference type="ARBA" id="ARBA00022801"/>
    </source>
</evidence>
<feature type="site" description="Transition state stabilizer" evidence="6">
    <location>
        <position position="215"/>
    </location>
</feature>